<feature type="compositionally biased region" description="Basic residues" evidence="1">
    <location>
        <begin position="58"/>
        <end position="72"/>
    </location>
</feature>
<protein>
    <submittedName>
        <fullName evidence="2">Oligopeptide transport ATP-binding protein OppD</fullName>
    </submittedName>
</protein>
<feature type="compositionally biased region" description="Pro residues" evidence="1">
    <location>
        <begin position="302"/>
        <end position="311"/>
    </location>
</feature>
<sequence>ERESGRARPAGRSGDRRLGSSAAGGGGPPRGVPHPRRGRHRAQRSQLPGRRGRDPGRPRRVGFRQVGHRQHRDGHPADAARPDHPGSDPLPRRGAARRHRRAAPRAPRREHRHDLPGRAVGAEPGVHRRVPDRRAAAHPARDEQARRPHEGRGAAGHGRHPGRPPTGEQLPARVLRRHATARDDRDVAGARPGRADRRRTDDGPGRDGAGPDHGPARRHPDRAEHGADPHHPRPRRRRRGGRPHRGDVRGPDRGAGRRARAVRQPLPPVHAVAAGVDPPAGQQGDRAEGHQGPAAVADPHPVRLPVPPPLPHGHRPVPHRGAAAGGAARWAQVGLPVRRGPGESM</sequence>
<keyword evidence="2" id="KW-0067">ATP-binding</keyword>
<evidence type="ECO:0000256" key="1">
    <source>
        <dbReference type="SAM" id="MobiDB-lite"/>
    </source>
</evidence>
<feature type="compositionally biased region" description="Basic residues" evidence="1">
    <location>
        <begin position="94"/>
        <end position="111"/>
    </location>
</feature>
<feature type="compositionally biased region" description="Basic and acidic residues" evidence="1">
    <location>
        <begin position="244"/>
        <end position="255"/>
    </location>
</feature>
<feature type="non-terminal residue" evidence="2">
    <location>
        <position position="345"/>
    </location>
</feature>
<gene>
    <name evidence="2" type="ORF">AVDCRST_MAG66-2743</name>
</gene>
<feature type="region of interest" description="Disordered" evidence="1">
    <location>
        <begin position="1"/>
        <end position="327"/>
    </location>
</feature>
<organism evidence="2">
    <name type="scientific">uncultured Pseudonocardia sp</name>
    <dbReference type="NCBI Taxonomy" id="211455"/>
    <lineage>
        <taxon>Bacteria</taxon>
        <taxon>Bacillati</taxon>
        <taxon>Actinomycetota</taxon>
        <taxon>Actinomycetes</taxon>
        <taxon>Pseudonocardiales</taxon>
        <taxon>Pseudonocardiaceae</taxon>
        <taxon>Pseudonocardia</taxon>
        <taxon>environmental samples</taxon>
    </lineage>
</organism>
<dbReference type="AlphaFoldDB" id="A0A6J4PRQ6"/>
<reference evidence="2" key="1">
    <citation type="submission" date="2020-02" db="EMBL/GenBank/DDBJ databases">
        <authorList>
            <person name="Meier V. D."/>
        </authorList>
    </citation>
    <scope>NUCLEOTIDE SEQUENCE</scope>
    <source>
        <strain evidence="2">AVDCRST_MAG66</strain>
    </source>
</reference>
<feature type="compositionally biased region" description="Basic residues" evidence="1">
    <location>
        <begin position="232"/>
        <end position="243"/>
    </location>
</feature>
<name>A0A6J4PRQ6_9PSEU</name>
<feature type="non-terminal residue" evidence="2">
    <location>
        <position position="1"/>
    </location>
</feature>
<feature type="compositionally biased region" description="Basic residues" evidence="1">
    <location>
        <begin position="33"/>
        <end position="43"/>
    </location>
</feature>
<keyword evidence="2" id="KW-0547">Nucleotide-binding</keyword>
<feature type="compositionally biased region" description="Basic and acidic residues" evidence="1">
    <location>
        <begin position="73"/>
        <end position="86"/>
    </location>
</feature>
<accession>A0A6J4PRQ6</accession>
<feature type="compositionally biased region" description="Basic and acidic residues" evidence="1">
    <location>
        <begin position="180"/>
        <end position="205"/>
    </location>
</feature>
<feature type="compositionally biased region" description="Basic and acidic residues" evidence="1">
    <location>
        <begin position="132"/>
        <end position="152"/>
    </location>
</feature>
<dbReference type="GO" id="GO:0005524">
    <property type="term" value="F:ATP binding"/>
    <property type="evidence" value="ECO:0007669"/>
    <property type="project" value="UniProtKB-KW"/>
</dbReference>
<evidence type="ECO:0000313" key="2">
    <source>
        <dbReference type="EMBL" id="CAA9422396.1"/>
    </source>
</evidence>
<proteinExistence type="predicted"/>
<dbReference type="EMBL" id="CADCUS010000404">
    <property type="protein sequence ID" value="CAA9422396.1"/>
    <property type="molecule type" value="Genomic_DNA"/>
</dbReference>
<feature type="compositionally biased region" description="Basic and acidic residues" evidence="1">
    <location>
        <begin position="221"/>
        <end position="231"/>
    </location>
</feature>